<keyword evidence="6" id="KW-1185">Reference proteome</keyword>
<evidence type="ECO:0000313" key="5">
    <source>
        <dbReference type="EMBL" id="KAA8913762.1"/>
    </source>
</evidence>
<feature type="region of interest" description="Disordered" evidence="3">
    <location>
        <begin position="629"/>
        <end position="648"/>
    </location>
</feature>
<keyword evidence="2" id="KW-0539">Nucleus</keyword>
<evidence type="ECO:0000256" key="1">
    <source>
        <dbReference type="ARBA" id="ARBA00004123"/>
    </source>
</evidence>
<evidence type="ECO:0000259" key="4">
    <source>
        <dbReference type="PROSITE" id="PS50048"/>
    </source>
</evidence>
<dbReference type="Pfam" id="PF00172">
    <property type="entry name" value="Zn_clus"/>
    <property type="match status" value="1"/>
</dbReference>
<dbReference type="InParanoid" id="A0A5J5F9U7"/>
<dbReference type="OrthoDB" id="5294180at2759"/>
<dbReference type="GO" id="GO:0000981">
    <property type="term" value="F:DNA-binding transcription factor activity, RNA polymerase II-specific"/>
    <property type="evidence" value="ECO:0007669"/>
    <property type="project" value="InterPro"/>
</dbReference>
<dbReference type="AlphaFoldDB" id="A0A5J5F9U7"/>
<comment type="caution">
    <text evidence="5">The sequence shown here is derived from an EMBL/GenBank/DDBJ whole genome shotgun (WGS) entry which is preliminary data.</text>
</comment>
<feature type="region of interest" description="Disordered" evidence="3">
    <location>
        <begin position="227"/>
        <end position="288"/>
    </location>
</feature>
<dbReference type="PANTHER" id="PTHR37534">
    <property type="entry name" value="TRANSCRIPTIONAL ACTIVATOR PROTEIN UGA3"/>
    <property type="match status" value="1"/>
</dbReference>
<evidence type="ECO:0000256" key="3">
    <source>
        <dbReference type="SAM" id="MobiDB-lite"/>
    </source>
</evidence>
<feature type="compositionally biased region" description="Low complexity" evidence="3">
    <location>
        <begin position="635"/>
        <end position="648"/>
    </location>
</feature>
<feature type="compositionally biased region" description="Gly residues" evidence="3">
    <location>
        <begin position="116"/>
        <end position="125"/>
    </location>
</feature>
<dbReference type="InterPro" id="IPR001138">
    <property type="entry name" value="Zn2Cys6_DnaBD"/>
</dbReference>
<dbReference type="Gene3D" id="4.10.240.10">
    <property type="entry name" value="Zn(2)-C6 fungal-type DNA-binding domain"/>
    <property type="match status" value="1"/>
</dbReference>
<comment type="subcellular location">
    <subcellularLocation>
        <location evidence="1">Nucleus</location>
    </subcellularLocation>
</comment>
<reference evidence="5 6" key="1">
    <citation type="submission" date="2019-09" db="EMBL/GenBank/DDBJ databases">
        <title>Draft genome of the ectomycorrhizal ascomycete Sphaerosporella brunnea.</title>
        <authorList>
            <consortium name="DOE Joint Genome Institute"/>
            <person name="Benucci G.M."/>
            <person name="Marozzi G."/>
            <person name="Antonielli L."/>
            <person name="Sanchez S."/>
            <person name="Marco P."/>
            <person name="Wang X."/>
            <person name="Falini L.B."/>
            <person name="Barry K."/>
            <person name="Haridas S."/>
            <person name="Lipzen A."/>
            <person name="Labutti K."/>
            <person name="Grigoriev I.V."/>
            <person name="Murat C."/>
            <person name="Martin F."/>
            <person name="Albertini E."/>
            <person name="Donnini D."/>
            <person name="Bonito G."/>
        </authorList>
    </citation>
    <scope>NUCLEOTIDE SEQUENCE [LARGE SCALE GENOMIC DNA]</scope>
    <source>
        <strain evidence="5 6">Sb_GMNB300</strain>
    </source>
</reference>
<feature type="domain" description="Zn(2)-C6 fungal-type" evidence="4">
    <location>
        <begin position="180"/>
        <end position="208"/>
    </location>
</feature>
<feature type="region of interest" description="Disordered" evidence="3">
    <location>
        <begin position="116"/>
        <end position="163"/>
    </location>
</feature>
<name>A0A5J5F9U7_9PEZI</name>
<dbReference type="GO" id="GO:0008270">
    <property type="term" value="F:zinc ion binding"/>
    <property type="evidence" value="ECO:0007669"/>
    <property type="project" value="InterPro"/>
</dbReference>
<dbReference type="InterPro" id="IPR036864">
    <property type="entry name" value="Zn2-C6_fun-type_DNA-bd_sf"/>
</dbReference>
<feature type="compositionally biased region" description="Low complexity" evidence="3">
    <location>
        <begin position="152"/>
        <end position="163"/>
    </location>
</feature>
<dbReference type="CDD" id="cd00067">
    <property type="entry name" value="GAL4"/>
    <property type="match status" value="1"/>
</dbReference>
<accession>A0A5J5F9U7</accession>
<dbReference type="SUPFAM" id="SSF57701">
    <property type="entry name" value="Zn2/Cys6 DNA-binding domain"/>
    <property type="match status" value="1"/>
</dbReference>
<dbReference type="Proteomes" id="UP000326924">
    <property type="component" value="Unassembled WGS sequence"/>
</dbReference>
<dbReference type="GO" id="GO:0005634">
    <property type="term" value="C:nucleus"/>
    <property type="evidence" value="ECO:0007669"/>
    <property type="project" value="UniProtKB-SubCell"/>
</dbReference>
<dbReference type="EMBL" id="VXIS01000012">
    <property type="protein sequence ID" value="KAA8913762.1"/>
    <property type="molecule type" value="Genomic_DNA"/>
</dbReference>
<evidence type="ECO:0000256" key="2">
    <source>
        <dbReference type="ARBA" id="ARBA00023242"/>
    </source>
</evidence>
<feature type="compositionally biased region" description="Basic residues" evidence="3">
    <location>
        <begin position="236"/>
        <end position="246"/>
    </location>
</feature>
<proteinExistence type="predicted"/>
<evidence type="ECO:0000313" key="6">
    <source>
        <dbReference type="Proteomes" id="UP000326924"/>
    </source>
</evidence>
<protein>
    <submittedName>
        <fullName evidence="5">Fungal-specific transcription factor domain-containing protein</fullName>
    </submittedName>
</protein>
<dbReference type="PANTHER" id="PTHR37534:SF12">
    <property type="entry name" value="ZN(2)-C6 FUNGAL-TYPE DOMAIN-CONTAINING PROTEIN"/>
    <property type="match status" value="1"/>
</dbReference>
<organism evidence="5 6">
    <name type="scientific">Sphaerosporella brunnea</name>
    <dbReference type="NCBI Taxonomy" id="1250544"/>
    <lineage>
        <taxon>Eukaryota</taxon>
        <taxon>Fungi</taxon>
        <taxon>Dikarya</taxon>
        <taxon>Ascomycota</taxon>
        <taxon>Pezizomycotina</taxon>
        <taxon>Pezizomycetes</taxon>
        <taxon>Pezizales</taxon>
        <taxon>Pyronemataceae</taxon>
        <taxon>Sphaerosporella</taxon>
    </lineage>
</organism>
<dbReference type="Pfam" id="PF11951">
    <property type="entry name" value="Fungal_trans_2"/>
    <property type="match status" value="1"/>
</dbReference>
<gene>
    <name evidence="5" type="ORF">FN846DRAFT_916001</name>
</gene>
<dbReference type="SMART" id="SM00066">
    <property type="entry name" value="GAL4"/>
    <property type="match status" value="1"/>
</dbReference>
<dbReference type="PROSITE" id="PS00463">
    <property type="entry name" value="ZN2_CY6_FUNGAL_1"/>
    <property type="match status" value="1"/>
</dbReference>
<dbReference type="PROSITE" id="PS50048">
    <property type="entry name" value="ZN2_CY6_FUNGAL_2"/>
    <property type="match status" value="1"/>
</dbReference>
<dbReference type="InterPro" id="IPR021858">
    <property type="entry name" value="Fun_TF"/>
</dbReference>
<sequence length="823" mass="92476">MRPYCFRHISYLISSSTINWYPLSTGQGLYLLPPLLLFSSPADVRTPTDTKATPTRQRLRILVTYLFCYTESPSFPDPSGKPRITSISREREIRRETMSGNNPYTVLLPVRGAGMGTGGGGGGGWDDPDFRTGIQDSQPPPEAGLQLRPERTPSTSAAAATISSTPEWTAPPQYVRSRSGCWTCRFRKKKCDEVNPVCNQCVALRIQCDVASQKQPLYMRDAVAAQKKKADIKAQMGKRWRRRRRKQNDNAWKNPTTRPAPASKAVQSSDGVASGPSIPKPDQHFGTSMDPEELEMWEDLDVFEFDEVIRTAPEPGIGHPYVEYLGTSNTPPMGTGTENDKELSTVVRKTSVNRLLIPRAGIDAFLTMGIPFDKTEVEVDLLKHYIWDVCSYTYRGLNSKNLTNLVRSVLIPRCQVNKSFLYGCINGGLSHLASIARARHQPWEVERLEVLMAKYKVLTYKTLREQFASNEPMDQVLATILCVLNWEINSAHSEWEIHLKPAVECIQALGYLENPTQTRGSHFQTARVVSLDIMAACTRGVPPLLWQTYHRFLSKPQPERSRLLLKNMMGCADEVMFLLSATLCLEYQFKSGCLSDKQRDHWARKIDRQLLECHPARFLPTVAAVRENRDEEMSDTSSSASSSTSSSLEASDSVLQSSSLQTSQTSDPLNLKSPRNVAAMAVDPSPISRLPHEAITAAFVLATRIHLWSMKFGFHPHVELFRSLLDELISVVSTIPSGTMGCDRLIVWPLLVGGSMAETHDDRAFFANRVPHLEPHVVMSAAEKIFREVWRVRDEQQRLGKGGVQEVHWRDIMKKIRCEVIMI</sequence>